<name>A0A0D2HEN6_CLAB1</name>
<gene>
    <name evidence="4" type="ORF">Z519_07716</name>
</gene>
<comment type="similarity">
    <text evidence="1">Belongs to the LDH2/MDH2 oxidoreductase family.</text>
</comment>
<accession>A0A0D2HEN6</accession>
<sequence>MSTEVEKDTQPEQHKNIPDDAEEIQITITEATELCQNALQKAGYLSEQAAIITDHLVDAELRGHPFAGLARALSVIEFLKSAGMKADQEIEVTRTGSTYAHLDGHDSVGYLVAHQAAKLAIEKAKCAGVSVVGANGLWYTGNLAYYAEMATREDLIVFIASNGTPIVAPYGGYQPKFCTNPFCIGFPTNEPDKPVIWDIGTSNIMYAQVKLAERLGVPLPKGSANDSGGKPTTDPLQVLNGALTVWGGYKGSGLAIMVQLLGIAAGSTEPTPFLSDFGFLIMAFDPSILQSLDRVKQDAEKLSNSIRSTKMLPGEGPARMPFERSSESRRRTRTKGSFEVPGRVIEQLRSLGL</sequence>
<dbReference type="Gene3D" id="1.10.1530.10">
    <property type="match status" value="1"/>
</dbReference>
<keyword evidence="2" id="KW-0560">Oxidoreductase</keyword>
<dbReference type="InterPro" id="IPR043144">
    <property type="entry name" value="Mal/L-sulf/L-lact_DH-like_ah"/>
</dbReference>
<dbReference type="Pfam" id="PF02615">
    <property type="entry name" value="Ldh_2"/>
    <property type="match status" value="1"/>
</dbReference>
<evidence type="ECO:0000313" key="5">
    <source>
        <dbReference type="Proteomes" id="UP000053789"/>
    </source>
</evidence>
<dbReference type="EMBL" id="KN846990">
    <property type="protein sequence ID" value="KIW91748.1"/>
    <property type="molecule type" value="Genomic_DNA"/>
</dbReference>
<dbReference type="OrthoDB" id="7881616at2759"/>
<protein>
    <recommendedName>
        <fullName evidence="6">Malate/L-lactate dehydrogenase</fullName>
    </recommendedName>
</protein>
<feature type="region of interest" description="Disordered" evidence="3">
    <location>
        <begin position="308"/>
        <end position="337"/>
    </location>
</feature>
<dbReference type="VEuPathDB" id="FungiDB:Z519_07716"/>
<proteinExistence type="inferred from homology"/>
<dbReference type="InterPro" id="IPR043143">
    <property type="entry name" value="Mal/L-sulf/L-lact_DH-like_NADP"/>
</dbReference>
<organism evidence="4 5">
    <name type="scientific">Cladophialophora bantiana (strain ATCC 10958 / CBS 173.52 / CDC B-1940 / NIH 8579)</name>
    <name type="common">Xylohypha bantiana</name>
    <dbReference type="NCBI Taxonomy" id="1442370"/>
    <lineage>
        <taxon>Eukaryota</taxon>
        <taxon>Fungi</taxon>
        <taxon>Dikarya</taxon>
        <taxon>Ascomycota</taxon>
        <taxon>Pezizomycotina</taxon>
        <taxon>Eurotiomycetes</taxon>
        <taxon>Chaetothyriomycetidae</taxon>
        <taxon>Chaetothyriales</taxon>
        <taxon>Herpotrichiellaceae</taxon>
        <taxon>Cladophialophora</taxon>
    </lineage>
</organism>
<dbReference type="Gene3D" id="3.30.1370.60">
    <property type="entry name" value="Hypothetical oxidoreductase yiak, domain 2"/>
    <property type="match status" value="1"/>
</dbReference>
<keyword evidence="5" id="KW-1185">Reference proteome</keyword>
<dbReference type="InterPro" id="IPR036111">
    <property type="entry name" value="Mal/L-sulfo/L-lacto_DH-like_sf"/>
</dbReference>
<dbReference type="HOGENOM" id="CLU_040452_0_0_1"/>
<dbReference type="Proteomes" id="UP000053789">
    <property type="component" value="Unassembled WGS sequence"/>
</dbReference>
<dbReference type="SUPFAM" id="SSF89733">
    <property type="entry name" value="L-sulfolactate dehydrogenase-like"/>
    <property type="match status" value="1"/>
</dbReference>
<dbReference type="RefSeq" id="XP_016618417.1">
    <property type="nucleotide sequence ID" value="XM_016765448.1"/>
</dbReference>
<dbReference type="PANTHER" id="PTHR11091">
    <property type="entry name" value="OXIDOREDUCTASE-RELATED"/>
    <property type="match status" value="1"/>
</dbReference>
<dbReference type="GeneID" id="27700644"/>
<evidence type="ECO:0000256" key="3">
    <source>
        <dbReference type="SAM" id="MobiDB-lite"/>
    </source>
</evidence>
<dbReference type="GO" id="GO:0016491">
    <property type="term" value="F:oxidoreductase activity"/>
    <property type="evidence" value="ECO:0007669"/>
    <property type="project" value="UniProtKB-KW"/>
</dbReference>
<dbReference type="InterPro" id="IPR003767">
    <property type="entry name" value="Malate/L-lactate_DH-like"/>
</dbReference>
<dbReference type="PANTHER" id="PTHR11091:SF0">
    <property type="entry name" value="MALATE DEHYDROGENASE"/>
    <property type="match status" value="1"/>
</dbReference>
<evidence type="ECO:0000256" key="1">
    <source>
        <dbReference type="ARBA" id="ARBA00006056"/>
    </source>
</evidence>
<dbReference type="AlphaFoldDB" id="A0A0D2HEN6"/>
<reference evidence="4" key="1">
    <citation type="submission" date="2015-01" db="EMBL/GenBank/DDBJ databases">
        <title>The Genome Sequence of Cladophialophora bantiana CBS 173.52.</title>
        <authorList>
            <consortium name="The Broad Institute Genomics Platform"/>
            <person name="Cuomo C."/>
            <person name="de Hoog S."/>
            <person name="Gorbushina A."/>
            <person name="Stielow B."/>
            <person name="Teixiera M."/>
            <person name="Abouelleil A."/>
            <person name="Chapman S.B."/>
            <person name="Priest M."/>
            <person name="Young S.K."/>
            <person name="Wortman J."/>
            <person name="Nusbaum C."/>
            <person name="Birren B."/>
        </authorList>
    </citation>
    <scope>NUCLEOTIDE SEQUENCE [LARGE SCALE GENOMIC DNA]</scope>
    <source>
        <strain evidence="4">CBS 173.52</strain>
    </source>
</reference>
<evidence type="ECO:0000256" key="2">
    <source>
        <dbReference type="ARBA" id="ARBA00023002"/>
    </source>
</evidence>
<evidence type="ECO:0008006" key="6">
    <source>
        <dbReference type="Google" id="ProtNLM"/>
    </source>
</evidence>
<evidence type="ECO:0000313" key="4">
    <source>
        <dbReference type="EMBL" id="KIW91748.1"/>
    </source>
</evidence>